<feature type="domain" description="GGDEF" evidence="3">
    <location>
        <begin position="189"/>
        <end position="326"/>
    </location>
</feature>
<dbReference type="InterPro" id="IPR013656">
    <property type="entry name" value="PAS_4"/>
</dbReference>
<dbReference type="PANTHER" id="PTHR45138:SF9">
    <property type="entry name" value="DIGUANYLATE CYCLASE DGCM-RELATED"/>
    <property type="match status" value="1"/>
</dbReference>
<proteinExistence type="predicted"/>
<dbReference type="PROSITE" id="PS50887">
    <property type="entry name" value="GGDEF"/>
    <property type="match status" value="1"/>
</dbReference>
<dbReference type="RefSeq" id="WP_223910760.1">
    <property type="nucleotide sequence ID" value="NZ_AP024238.1"/>
</dbReference>
<dbReference type="SUPFAM" id="SSF55073">
    <property type="entry name" value="Nucleotide cyclase"/>
    <property type="match status" value="1"/>
</dbReference>
<dbReference type="CDD" id="cd01949">
    <property type="entry name" value="GGDEF"/>
    <property type="match status" value="1"/>
</dbReference>
<dbReference type="Proteomes" id="UP000824366">
    <property type="component" value="Chromosome"/>
</dbReference>
<sequence>MSAPTTFDSIPLWKSWVLTNLQTGLLVLDADARIVFANSWLLRHAKMKSDDILNRPLMDVFPMLKGGYFQAMFEQVMRNGFPVLMSQTLHPSPFPLFLPNAQRSEDRLLRQSIRILPMSRSDAALAGQRYTMIQINDVTSTIVRERLLKAQADKLHRLANIDVLTGIGNRRFLDESLANELSISVRARTSVGLVIFDIDFFKQFNDHYGHLAGDVCLRKVAEALLKVCRRPSDKVARFGGEEMVAVLPSTDLAGCQQVAEDVLAAVRGMRIPHVSSQVASIVTVSAGVAMSEAGAQLSPAELLGNADRALYAAKAAGRNGVSCFSAQHGHVTLA</sequence>
<name>A0ABN6D486_9BURK</name>
<dbReference type="InterPro" id="IPR000014">
    <property type="entry name" value="PAS"/>
</dbReference>
<gene>
    <name evidence="4" type="ORF">MIZ03_1659</name>
</gene>
<evidence type="ECO:0000313" key="5">
    <source>
        <dbReference type="Proteomes" id="UP000824366"/>
    </source>
</evidence>
<protein>
    <recommendedName>
        <fullName evidence="1">diguanylate cyclase</fullName>
        <ecNumber evidence="1">2.7.7.65</ecNumber>
    </recommendedName>
</protein>
<dbReference type="Gene3D" id="3.30.450.20">
    <property type="entry name" value="PAS domain"/>
    <property type="match status" value="1"/>
</dbReference>
<evidence type="ECO:0000313" key="4">
    <source>
        <dbReference type="EMBL" id="BCO26774.1"/>
    </source>
</evidence>
<dbReference type="InterPro" id="IPR050469">
    <property type="entry name" value="Diguanylate_Cyclase"/>
</dbReference>
<dbReference type="CDD" id="cd00130">
    <property type="entry name" value="PAS"/>
    <property type="match status" value="1"/>
</dbReference>
<dbReference type="Pfam" id="PF00990">
    <property type="entry name" value="GGDEF"/>
    <property type="match status" value="1"/>
</dbReference>
<dbReference type="InterPro" id="IPR000160">
    <property type="entry name" value="GGDEF_dom"/>
</dbReference>
<dbReference type="InterPro" id="IPR035965">
    <property type="entry name" value="PAS-like_dom_sf"/>
</dbReference>
<dbReference type="EMBL" id="AP024238">
    <property type="protein sequence ID" value="BCO26774.1"/>
    <property type="molecule type" value="Genomic_DNA"/>
</dbReference>
<accession>A0ABN6D486</accession>
<dbReference type="Gene3D" id="3.30.70.270">
    <property type="match status" value="1"/>
</dbReference>
<dbReference type="SUPFAM" id="SSF55785">
    <property type="entry name" value="PYP-like sensor domain (PAS domain)"/>
    <property type="match status" value="1"/>
</dbReference>
<comment type="catalytic activity">
    <reaction evidence="2">
        <text>2 GTP = 3',3'-c-di-GMP + 2 diphosphate</text>
        <dbReference type="Rhea" id="RHEA:24898"/>
        <dbReference type="ChEBI" id="CHEBI:33019"/>
        <dbReference type="ChEBI" id="CHEBI:37565"/>
        <dbReference type="ChEBI" id="CHEBI:58805"/>
        <dbReference type="EC" id="2.7.7.65"/>
    </reaction>
</comment>
<dbReference type="SMART" id="SM00267">
    <property type="entry name" value="GGDEF"/>
    <property type="match status" value="1"/>
</dbReference>
<dbReference type="NCBIfam" id="TIGR00254">
    <property type="entry name" value="GGDEF"/>
    <property type="match status" value="1"/>
</dbReference>
<dbReference type="InterPro" id="IPR043128">
    <property type="entry name" value="Rev_trsase/Diguanyl_cyclase"/>
</dbReference>
<dbReference type="Pfam" id="PF08448">
    <property type="entry name" value="PAS_4"/>
    <property type="match status" value="1"/>
</dbReference>
<organism evidence="4 5">
    <name type="scientific">Rhodoferax lithotrophicus</name>
    <dbReference type="NCBI Taxonomy" id="2798804"/>
    <lineage>
        <taxon>Bacteria</taxon>
        <taxon>Pseudomonadati</taxon>
        <taxon>Pseudomonadota</taxon>
        <taxon>Betaproteobacteria</taxon>
        <taxon>Burkholderiales</taxon>
        <taxon>Comamonadaceae</taxon>
        <taxon>Rhodoferax</taxon>
    </lineage>
</organism>
<dbReference type="InterPro" id="IPR029787">
    <property type="entry name" value="Nucleotide_cyclase"/>
</dbReference>
<dbReference type="PANTHER" id="PTHR45138">
    <property type="entry name" value="REGULATORY COMPONENTS OF SENSORY TRANSDUCTION SYSTEM"/>
    <property type="match status" value="1"/>
</dbReference>
<reference evidence="4 5" key="1">
    <citation type="journal article" date="2021" name="Microbiol. Spectr.">
        <title>A Single Bacterium Capable of Oxidation and Reduction of Iron at Circumneutral pH.</title>
        <authorList>
            <person name="Kato S."/>
            <person name="Ohkuma M."/>
        </authorList>
    </citation>
    <scope>NUCLEOTIDE SEQUENCE [LARGE SCALE GENOMIC DNA]</scope>
    <source>
        <strain evidence="4 5">MIZ03</strain>
    </source>
</reference>
<evidence type="ECO:0000256" key="2">
    <source>
        <dbReference type="ARBA" id="ARBA00034247"/>
    </source>
</evidence>
<keyword evidence="5" id="KW-1185">Reference proteome</keyword>
<dbReference type="EC" id="2.7.7.65" evidence="1"/>
<evidence type="ECO:0000259" key="3">
    <source>
        <dbReference type="PROSITE" id="PS50887"/>
    </source>
</evidence>
<evidence type="ECO:0000256" key="1">
    <source>
        <dbReference type="ARBA" id="ARBA00012528"/>
    </source>
</evidence>